<evidence type="ECO:0000313" key="2">
    <source>
        <dbReference type="Proteomes" id="UP001165082"/>
    </source>
</evidence>
<dbReference type="Proteomes" id="UP001165082">
    <property type="component" value="Unassembled WGS sequence"/>
</dbReference>
<sequence>MGVVRRDKSEDLRLMVSNYTTPSLAAALRDREDTLQLAAALLASGDMSNLRDVLSPHESRYIELRRRRRVHLDLTKGFETRTLEMLRKYLARMPRQVTKAHRHRAAIVLPLCNVDGVPSVLFEK</sequence>
<feature type="non-terminal residue" evidence="1">
    <location>
        <position position="1"/>
    </location>
</feature>
<gene>
    <name evidence="1" type="ORF">TrRE_jg9669</name>
</gene>
<keyword evidence="2" id="KW-1185">Reference proteome</keyword>
<accession>A0A9W7CF96</accession>
<reference evidence="1" key="1">
    <citation type="submission" date="2022-07" db="EMBL/GenBank/DDBJ databases">
        <title>Genome analysis of Parmales, a sister group of diatoms, reveals the evolutionary specialization of diatoms from phago-mixotrophs to photoautotrophs.</title>
        <authorList>
            <person name="Ban H."/>
            <person name="Sato S."/>
            <person name="Yoshikawa S."/>
            <person name="Kazumasa Y."/>
            <person name="Nakamura Y."/>
            <person name="Ichinomiya M."/>
            <person name="Saitoh K."/>
            <person name="Sato N."/>
            <person name="Blanc-Mathieu R."/>
            <person name="Endo H."/>
            <person name="Kuwata A."/>
            <person name="Ogata H."/>
        </authorList>
    </citation>
    <scope>NUCLEOTIDE SEQUENCE</scope>
</reference>
<organism evidence="1 2">
    <name type="scientific">Triparma retinervis</name>
    <dbReference type="NCBI Taxonomy" id="2557542"/>
    <lineage>
        <taxon>Eukaryota</taxon>
        <taxon>Sar</taxon>
        <taxon>Stramenopiles</taxon>
        <taxon>Ochrophyta</taxon>
        <taxon>Bolidophyceae</taxon>
        <taxon>Parmales</taxon>
        <taxon>Triparmaceae</taxon>
        <taxon>Triparma</taxon>
    </lineage>
</organism>
<protein>
    <submittedName>
        <fullName evidence="1">Uncharacterized protein</fullName>
    </submittedName>
</protein>
<dbReference type="OrthoDB" id="206213at2759"/>
<comment type="caution">
    <text evidence="1">The sequence shown here is derived from an EMBL/GenBank/DDBJ whole genome shotgun (WGS) entry which is preliminary data.</text>
</comment>
<dbReference type="EMBL" id="BRXZ01000287">
    <property type="protein sequence ID" value="GMI08885.1"/>
    <property type="molecule type" value="Genomic_DNA"/>
</dbReference>
<evidence type="ECO:0000313" key="1">
    <source>
        <dbReference type="EMBL" id="GMI08885.1"/>
    </source>
</evidence>
<dbReference type="AlphaFoldDB" id="A0A9W7CF96"/>
<name>A0A9W7CF96_9STRA</name>
<proteinExistence type="predicted"/>